<dbReference type="RefSeq" id="WP_125999251.1">
    <property type="nucleotide sequence ID" value="NZ_QRAL01000023.1"/>
</dbReference>
<dbReference type="Proteomes" id="UP000287401">
    <property type="component" value="Unassembled WGS sequence"/>
</dbReference>
<dbReference type="EMBL" id="QRAL01000023">
    <property type="protein sequence ID" value="RSU55028.1"/>
    <property type="molecule type" value="Genomic_DNA"/>
</dbReference>
<protein>
    <submittedName>
        <fullName evidence="1">Uncharacterized protein</fullName>
    </submittedName>
</protein>
<dbReference type="AlphaFoldDB" id="A0A430BQL5"/>
<comment type="caution">
    <text evidence="1">The sequence shown here is derived from an EMBL/GenBank/DDBJ whole genome shotgun (WGS) entry which is preliminary data.</text>
</comment>
<evidence type="ECO:0000313" key="1">
    <source>
        <dbReference type="EMBL" id="RSU55028.1"/>
    </source>
</evidence>
<name>A0A430BQL5_SPHYA</name>
<evidence type="ECO:0000313" key="2">
    <source>
        <dbReference type="Proteomes" id="UP000287401"/>
    </source>
</evidence>
<sequence length="70" mass="7594">MGASVDDQLDAVRAEALASWRSLHDPQATMDEVSLVGAAKVATVIQGEHGATFHPVRFRELAEFISELPF</sequence>
<organism evidence="1 2">
    <name type="scientific">Sphingobium yanoikuyae</name>
    <name type="common">Sphingomonas yanoikuyae</name>
    <dbReference type="NCBI Taxonomy" id="13690"/>
    <lineage>
        <taxon>Bacteria</taxon>
        <taxon>Pseudomonadati</taxon>
        <taxon>Pseudomonadota</taxon>
        <taxon>Alphaproteobacteria</taxon>
        <taxon>Sphingomonadales</taxon>
        <taxon>Sphingomonadaceae</taxon>
        <taxon>Sphingobium</taxon>
    </lineage>
</organism>
<proteinExistence type="predicted"/>
<reference evidence="1 2" key="1">
    <citation type="submission" date="2018-07" db="EMBL/GenBank/DDBJ databases">
        <title>Genomic and Epidemiologic Investigation of an Indolent Hospital Outbreak.</title>
        <authorList>
            <person name="Johnson R.C."/>
            <person name="Deming C."/>
            <person name="Conlan S."/>
            <person name="Zellmer C.J."/>
            <person name="Michelin A.V."/>
            <person name="Lee-Lin S."/>
            <person name="Thomas P.J."/>
            <person name="Park M."/>
            <person name="Weingarten R.A."/>
            <person name="Less J."/>
            <person name="Dekker J.P."/>
            <person name="Frank K.M."/>
            <person name="Musser K.A."/>
            <person name="Mcquiston J.R."/>
            <person name="Henderson D.K."/>
            <person name="Lau A.F."/>
            <person name="Palmore T.N."/>
            <person name="Segre J.A."/>
        </authorList>
    </citation>
    <scope>NUCLEOTIDE SEQUENCE [LARGE SCALE GENOMIC DNA]</scope>
    <source>
        <strain evidence="1 2">SK-NIH.Env6_1116</strain>
    </source>
</reference>
<gene>
    <name evidence="1" type="ORF">DAH51_18310</name>
</gene>
<accession>A0A430BQL5</accession>